<evidence type="ECO:0000313" key="6">
    <source>
        <dbReference type="Proteomes" id="UP001476282"/>
    </source>
</evidence>
<keyword evidence="1" id="KW-0328">Glycosyltransferase</keyword>
<dbReference type="SUPFAM" id="SSF53756">
    <property type="entry name" value="UDP-Glycosyltransferase/glycogen phosphorylase"/>
    <property type="match status" value="1"/>
</dbReference>
<dbReference type="PANTHER" id="PTHR12526:SF510">
    <property type="entry name" value="D-INOSITOL 3-PHOSPHATE GLYCOSYLTRANSFERASE"/>
    <property type="match status" value="1"/>
</dbReference>
<evidence type="ECO:0000259" key="3">
    <source>
        <dbReference type="Pfam" id="PF00534"/>
    </source>
</evidence>
<comment type="caution">
    <text evidence="5">The sequence shown here is derived from an EMBL/GenBank/DDBJ whole genome shotgun (WGS) entry which is preliminary data.</text>
</comment>
<proteinExistence type="predicted"/>
<accession>A0ABP9UN89</accession>
<protein>
    <submittedName>
        <fullName evidence="5">Glycogen synthase</fullName>
    </submittedName>
</protein>
<keyword evidence="6" id="KW-1185">Reference proteome</keyword>
<evidence type="ECO:0000256" key="1">
    <source>
        <dbReference type="ARBA" id="ARBA00022676"/>
    </source>
</evidence>
<dbReference type="PANTHER" id="PTHR12526">
    <property type="entry name" value="GLYCOSYLTRANSFERASE"/>
    <property type="match status" value="1"/>
</dbReference>
<evidence type="ECO:0000313" key="5">
    <source>
        <dbReference type="EMBL" id="GAA5483041.1"/>
    </source>
</evidence>
<dbReference type="EMBL" id="BAABRI010000011">
    <property type="protein sequence ID" value="GAA5483041.1"/>
    <property type="molecule type" value="Genomic_DNA"/>
</dbReference>
<name>A0ABP9UN89_9BACT</name>
<dbReference type="Pfam" id="PF13439">
    <property type="entry name" value="Glyco_transf_4"/>
    <property type="match status" value="1"/>
</dbReference>
<dbReference type="Pfam" id="PF00534">
    <property type="entry name" value="Glycos_transf_1"/>
    <property type="match status" value="1"/>
</dbReference>
<keyword evidence="2" id="KW-0808">Transferase</keyword>
<evidence type="ECO:0000259" key="4">
    <source>
        <dbReference type="Pfam" id="PF13439"/>
    </source>
</evidence>
<feature type="domain" description="Glycosyl transferase family 1" evidence="3">
    <location>
        <begin position="164"/>
        <end position="320"/>
    </location>
</feature>
<gene>
    <name evidence="5" type="ORF">Hsar01_02268</name>
</gene>
<dbReference type="Proteomes" id="UP001476282">
    <property type="component" value="Unassembled WGS sequence"/>
</dbReference>
<dbReference type="Gene3D" id="3.40.50.2000">
    <property type="entry name" value="Glycogen Phosphorylase B"/>
    <property type="match status" value="2"/>
</dbReference>
<dbReference type="InterPro" id="IPR001296">
    <property type="entry name" value="Glyco_trans_1"/>
</dbReference>
<evidence type="ECO:0000256" key="2">
    <source>
        <dbReference type="ARBA" id="ARBA00022679"/>
    </source>
</evidence>
<dbReference type="CDD" id="cd03801">
    <property type="entry name" value="GT4_PimA-like"/>
    <property type="match status" value="1"/>
</dbReference>
<dbReference type="InterPro" id="IPR028098">
    <property type="entry name" value="Glyco_trans_4-like_N"/>
</dbReference>
<organism evidence="5 6">
    <name type="scientific">Haloferula sargassicola</name>
    <dbReference type="NCBI Taxonomy" id="490096"/>
    <lineage>
        <taxon>Bacteria</taxon>
        <taxon>Pseudomonadati</taxon>
        <taxon>Verrucomicrobiota</taxon>
        <taxon>Verrucomicrobiia</taxon>
        <taxon>Verrucomicrobiales</taxon>
        <taxon>Verrucomicrobiaceae</taxon>
        <taxon>Haloferula</taxon>
    </lineage>
</organism>
<reference evidence="5 6" key="1">
    <citation type="submission" date="2024-02" db="EMBL/GenBank/DDBJ databases">
        <title>Haloferula sargassicola NBRC 104335.</title>
        <authorList>
            <person name="Ichikawa N."/>
            <person name="Katano-Makiyama Y."/>
            <person name="Hidaka K."/>
        </authorList>
    </citation>
    <scope>NUCLEOTIDE SEQUENCE [LARGE SCALE GENOMIC DNA]</scope>
    <source>
        <strain evidence="5 6">NBRC 104335</strain>
    </source>
</reference>
<feature type="domain" description="Glycosyltransferase subfamily 4-like N-terminal" evidence="4">
    <location>
        <begin position="14"/>
        <end position="159"/>
    </location>
</feature>
<sequence>MALLTWEYPPEVTGGLGIACEGIARALDRLTGVEVITPAGEAVDPYDCDPEDLEGGEYGALVLQRAAHADVVHAHDWMTFPAAMAWARQTGRPWVAHVHSLEIDRSGGMALPEIREIEGAGLRMADAVIAVSHRTAARCVDEYGVSPEKLHVVHNGIEPVKPWRHETGVPRVSFIGRLTWQKAPDDFVEIAARIAEMNKVVQFTMAGRGEMGPELVERIAKHGLTRRFEMPGFIGREAVRALLARTDVLCMPSREEPFGLVALEAAAFAVPAVISTTAGVGELLPAARHVEAGDVEGFAGRIWGLVVDPEWRRELGERSQLQAKWATWDRTAAAVIEVLRQVI</sequence>